<evidence type="ECO:0000256" key="1">
    <source>
        <dbReference type="SAM" id="SignalP"/>
    </source>
</evidence>
<evidence type="ECO:0000313" key="3">
    <source>
        <dbReference type="Proteomes" id="UP001590951"/>
    </source>
</evidence>
<reference evidence="2 3" key="1">
    <citation type="submission" date="2024-09" db="EMBL/GenBank/DDBJ databases">
        <title>Rethinking Asexuality: The Enigmatic Case of Functional Sexual Genes in Lepraria (Stereocaulaceae).</title>
        <authorList>
            <person name="Doellman M."/>
            <person name="Sun Y."/>
            <person name="Barcenas-Pena A."/>
            <person name="Lumbsch H.T."/>
            <person name="Grewe F."/>
        </authorList>
    </citation>
    <scope>NUCLEOTIDE SEQUENCE [LARGE SCALE GENOMIC DNA]</scope>
    <source>
        <strain evidence="2 3">Grewe 0041</strain>
    </source>
</reference>
<name>A0ABR4B2Q4_9LECA</name>
<feature type="signal peptide" evidence="1">
    <location>
        <begin position="1"/>
        <end position="19"/>
    </location>
</feature>
<proteinExistence type="predicted"/>
<feature type="chain" id="PRO_5047404639" description="Apple domain-containing protein" evidence="1">
    <location>
        <begin position="20"/>
        <end position="82"/>
    </location>
</feature>
<accession>A0ABR4B2Q4</accession>
<gene>
    <name evidence="2" type="ORF">ABVK25_007576</name>
</gene>
<evidence type="ECO:0008006" key="4">
    <source>
        <dbReference type="Google" id="ProtNLM"/>
    </source>
</evidence>
<dbReference type="EMBL" id="JBHFEH010000029">
    <property type="protein sequence ID" value="KAL2052134.1"/>
    <property type="molecule type" value="Genomic_DNA"/>
</dbReference>
<comment type="caution">
    <text evidence="2">The sequence shown here is derived from an EMBL/GenBank/DDBJ whole genome shotgun (WGS) entry which is preliminary data.</text>
</comment>
<keyword evidence="3" id="KW-1185">Reference proteome</keyword>
<dbReference type="Proteomes" id="UP001590951">
    <property type="component" value="Unassembled WGS sequence"/>
</dbReference>
<organism evidence="2 3">
    <name type="scientific">Lepraria finkii</name>
    <dbReference type="NCBI Taxonomy" id="1340010"/>
    <lineage>
        <taxon>Eukaryota</taxon>
        <taxon>Fungi</taxon>
        <taxon>Dikarya</taxon>
        <taxon>Ascomycota</taxon>
        <taxon>Pezizomycotina</taxon>
        <taxon>Lecanoromycetes</taxon>
        <taxon>OSLEUM clade</taxon>
        <taxon>Lecanoromycetidae</taxon>
        <taxon>Lecanorales</taxon>
        <taxon>Lecanorineae</taxon>
        <taxon>Stereocaulaceae</taxon>
        <taxon>Lepraria</taxon>
    </lineage>
</organism>
<sequence>MYTPLTILALTPIIATALANYGLEPICQGINTEDHACIRYVRGLNVTDIVPKGDLNFSKIQNKYDCIKSCLDHPTTCAAWVY</sequence>
<evidence type="ECO:0000313" key="2">
    <source>
        <dbReference type="EMBL" id="KAL2052134.1"/>
    </source>
</evidence>
<protein>
    <recommendedName>
        <fullName evidence="4">Apple domain-containing protein</fullName>
    </recommendedName>
</protein>
<keyword evidence="1" id="KW-0732">Signal</keyword>